<dbReference type="RefSeq" id="WP_132543823.1">
    <property type="nucleotide sequence ID" value="NZ_SLWW01000006.1"/>
</dbReference>
<keyword evidence="2" id="KW-1185">Reference proteome</keyword>
<organism evidence="1 2">
    <name type="scientific">Rhodovulum euryhalinum</name>
    <dbReference type="NCBI Taxonomy" id="35805"/>
    <lineage>
        <taxon>Bacteria</taxon>
        <taxon>Pseudomonadati</taxon>
        <taxon>Pseudomonadota</taxon>
        <taxon>Alphaproteobacteria</taxon>
        <taxon>Rhodobacterales</taxon>
        <taxon>Paracoccaceae</taxon>
        <taxon>Rhodovulum</taxon>
    </lineage>
</organism>
<accession>A0A4R2KLI8</accession>
<name>A0A4R2KLI8_9RHOB</name>
<protein>
    <submittedName>
        <fullName evidence="1">Uncharacterized protein</fullName>
    </submittedName>
</protein>
<dbReference type="Proteomes" id="UP000295142">
    <property type="component" value="Unassembled WGS sequence"/>
</dbReference>
<evidence type="ECO:0000313" key="2">
    <source>
        <dbReference type="Proteomes" id="UP000295142"/>
    </source>
</evidence>
<dbReference type="AlphaFoldDB" id="A0A4R2KLI8"/>
<dbReference type="OrthoDB" id="7871682at2"/>
<reference evidence="1 2" key="1">
    <citation type="submission" date="2019-03" db="EMBL/GenBank/DDBJ databases">
        <title>Genomic Encyclopedia of Type Strains, Phase IV (KMG-IV): sequencing the most valuable type-strain genomes for metagenomic binning, comparative biology and taxonomic classification.</title>
        <authorList>
            <person name="Goeker M."/>
        </authorList>
    </citation>
    <scope>NUCLEOTIDE SEQUENCE [LARGE SCALE GENOMIC DNA]</scope>
    <source>
        <strain evidence="1 2">DSM 4868</strain>
    </source>
</reference>
<comment type="caution">
    <text evidence="1">The sequence shown here is derived from an EMBL/GenBank/DDBJ whole genome shotgun (WGS) entry which is preliminary data.</text>
</comment>
<sequence length="100" mass="9727">MGKILIGLVIGLLLGGVGAFLTLGVGAGVGVATGLSTGICATVKAAGDLGIMTPEQVDEVLTRAAQSVSGAVDLPEGEPMVGSAAECEAFMARLKDAAAK</sequence>
<gene>
    <name evidence="1" type="ORF">EV655_10648</name>
</gene>
<proteinExistence type="predicted"/>
<evidence type="ECO:0000313" key="1">
    <source>
        <dbReference type="EMBL" id="TCO71556.1"/>
    </source>
</evidence>
<dbReference type="EMBL" id="SLWW01000006">
    <property type="protein sequence ID" value="TCO71556.1"/>
    <property type="molecule type" value="Genomic_DNA"/>
</dbReference>